<name>A0ABU9HFG2_9GAMM</name>
<reference evidence="2 3" key="1">
    <citation type="submission" date="2024-02" db="EMBL/GenBank/DDBJ databases">
        <title>Bacteria isolated from the canopy kelp, Nereocystis luetkeana.</title>
        <authorList>
            <person name="Pfister C.A."/>
            <person name="Younker I.T."/>
            <person name="Light S.H."/>
        </authorList>
    </citation>
    <scope>NUCLEOTIDE SEQUENCE [LARGE SCALE GENOMIC DNA]</scope>
    <source>
        <strain evidence="2 3">TI.2.07</strain>
    </source>
</reference>
<evidence type="ECO:0000313" key="3">
    <source>
        <dbReference type="Proteomes" id="UP001366060"/>
    </source>
</evidence>
<dbReference type="InterPro" id="IPR051917">
    <property type="entry name" value="Transposase-Integrase"/>
</dbReference>
<dbReference type="EMBL" id="JBAKBA010000049">
    <property type="protein sequence ID" value="MEL0660631.1"/>
    <property type="molecule type" value="Genomic_DNA"/>
</dbReference>
<evidence type="ECO:0000259" key="1">
    <source>
        <dbReference type="PROSITE" id="PS50994"/>
    </source>
</evidence>
<comment type="caution">
    <text evidence="2">The sequence shown here is derived from an EMBL/GenBank/DDBJ whole genome shotgun (WGS) entry which is preliminary data.</text>
</comment>
<accession>A0ABU9HFG2</accession>
<dbReference type="InterPro" id="IPR012337">
    <property type="entry name" value="RNaseH-like_sf"/>
</dbReference>
<dbReference type="InterPro" id="IPR036397">
    <property type="entry name" value="RNaseH_sf"/>
</dbReference>
<dbReference type="PROSITE" id="PS50994">
    <property type="entry name" value="INTEGRASE"/>
    <property type="match status" value="1"/>
</dbReference>
<dbReference type="PANTHER" id="PTHR10948:SF23">
    <property type="entry name" value="TRANSPOSASE INSI FOR INSERTION SEQUENCE ELEMENT IS30A-RELATED"/>
    <property type="match status" value="1"/>
</dbReference>
<organism evidence="2 3">
    <name type="scientific">Psychromonas arctica</name>
    <dbReference type="NCBI Taxonomy" id="168275"/>
    <lineage>
        <taxon>Bacteria</taxon>
        <taxon>Pseudomonadati</taxon>
        <taxon>Pseudomonadota</taxon>
        <taxon>Gammaproteobacteria</taxon>
        <taxon>Alteromonadales</taxon>
        <taxon>Psychromonadaceae</taxon>
        <taxon>Psychromonas</taxon>
    </lineage>
</organism>
<dbReference type="Gene3D" id="3.30.420.10">
    <property type="entry name" value="Ribonuclease H-like superfamily/Ribonuclease H"/>
    <property type="match status" value="1"/>
</dbReference>
<sequence length="167" mass="19076">MRRKGKAYQSRSKDKQAGRGFIRNRVSIDERLSIVERKTSFTVSMRVDDKSAKSVTAATIALLKPFEGAIFTITADNGKEFAHNEVMTEYLKCEVYFADPYCSWQPGLNENTNGILRQYWPKSTDFKNVSQSEVEDVIVKLNDRPRKKLNYKTLAKLMAEHMVAIAS</sequence>
<dbReference type="SUPFAM" id="SSF53098">
    <property type="entry name" value="Ribonuclease H-like"/>
    <property type="match status" value="1"/>
</dbReference>
<dbReference type="NCBIfam" id="NF033563">
    <property type="entry name" value="transpos_IS30"/>
    <property type="match status" value="1"/>
</dbReference>
<evidence type="ECO:0000313" key="2">
    <source>
        <dbReference type="EMBL" id="MEL0660631.1"/>
    </source>
</evidence>
<dbReference type="InterPro" id="IPR053392">
    <property type="entry name" value="Transposase_IS30-like"/>
</dbReference>
<dbReference type="Proteomes" id="UP001366060">
    <property type="component" value="Unassembled WGS sequence"/>
</dbReference>
<dbReference type="PANTHER" id="PTHR10948">
    <property type="entry name" value="TRANSPOSASE"/>
    <property type="match status" value="1"/>
</dbReference>
<proteinExistence type="predicted"/>
<feature type="domain" description="Integrase catalytic" evidence="1">
    <location>
        <begin position="2"/>
        <end position="162"/>
    </location>
</feature>
<protein>
    <submittedName>
        <fullName evidence="2">IS30 family transposase</fullName>
    </submittedName>
</protein>
<dbReference type="InterPro" id="IPR001584">
    <property type="entry name" value="Integrase_cat-core"/>
</dbReference>
<keyword evidence="3" id="KW-1185">Reference proteome</keyword>
<gene>
    <name evidence="2" type="ORF">V6255_15955</name>
</gene>